<evidence type="ECO:0000256" key="2">
    <source>
        <dbReference type="ARBA" id="ARBA00023002"/>
    </source>
</evidence>
<sequence length="273" mass="29118">MSTERQVVLITGCSSGIGRALALAFHEHGCLVYASARKPETLSELCARGIRTLKLDVTRGEDIAAAVALIQTQHQAIDILINNAGIPVMGPVAELPLDELRQQWETNLTAPMALIQAALPAMIARRRGRIVNIGSVSGILTTPFAGPYCASKAALHAMNEALRMELKPFGIEVLLVQPGAIESGFGASAHTQTGGHAWRLYAAYAQGIAKRAGASQEHATPTTVFAQQLLRAVLAPHPQATIRIGAGSRLLPLLARLPQALRDAILLRRFGLR</sequence>
<dbReference type="RefSeq" id="WP_093289118.1">
    <property type="nucleotide sequence ID" value="NZ_FOFS01000016.1"/>
</dbReference>
<dbReference type="InterPro" id="IPR036291">
    <property type="entry name" value="NAD(P)-bd_dom_sf"/>
</dbReference>
<accession>A0A1H9LEM0</accession>
<dbReference type="CDD" id="cd05374">
    <property type="entry name" value="17beta-HSD-like_SDR_c"/>
    <property type="match status" value="1"/>
</dbReference>
<dbReference type="EMBL" id="FOFS01000016">
    <property type="protein sequence ID" value="SER09931.1"/>
    <property type="molecule type" value="Genomic_DNA"/>
</dbReference>
<name>A0A1H9LEM0_9GAMM</name>
<dbReference type="Proteomes" id="UP000199233">
    <property type="component" value="Unassembled WGS sequence"/>
</dbReference>
<comment type="similarity">
    <text evidence="1 3">Belongs to the short-chain dehydrogenases/reductases (SDR) family.</text>
</comment>
<evidence type="ECO:0000256" key="1">
    <source>
        <dbReference type="ARBA" id="ARBA00006484"/>
    </source>
</evidence>
<dbReference type="AlphaFoldDB" id="A0A1H9LEM0"/>
<dbReference type="OrthoDB" id="9810734at2"/>
<dbReference type="Gene3D" id="3.40.50.720">
    <property type="entry name" value="NAD(P)-binding Rossmann-like Domain"/>
    <property type="match status" value="1"/>
</dbReference>
<dbReference type="PRINTS" id="PR00080">
    <property type="entry name" value="SDRFAMILY"/>
</dbReference>
<dbReference type="InterPro" id="IPR020904">
    <property type="entry name" value="Sc_DH/Rdtase_CS"/>
</dbReference>
<dbReference type="GO" id="GO:0016491">
    <property type="term" value="F:oxidoreductase activity"/>
    <property type="evidence" value="ECO:0007669"/>
    <property type="project" value="UniProtKB-KW"/>
</dbReference>
<dbReference type="InterPro" id="IPR002347">
    <property type="entry name" value="SDR_fam"/>
</dbReference>
<dbReference type="PRINTS" id="PR00081">
    <property type="entry name" value="GDHRDH"/>
</dbReference>
<evidence type="ECO:0000313" key="4">
    <source>
        <dbReference type="EMBL" id="SER09931.1"/>
    </source>
</evidence>
<keyword evidence="5" id="KW-1185">Reference proteome</keyword>
<dbReference type="PROSITE" id="PS00061">
    <property type="entry name" value="ADH_SHORT"/>
    <property type="match status" value="1"/>
</dbReference>
<gene>
    <name evidence="4" type="ORF">SAMN04488038_1164</name>
</gene>
<proteinExistence type="inferred from homology"/>
<organism evidence="4 5">
    <name type="scientific">Solimonas aquatica</name>
    <dbReference type="NCBI Taxonomy" id="489703"/>
    <lineage>
        <taxon>Bacteria</taxon>
        <taxon>Pseudomonadati</taxon>
        <taxon>Pseudomonadota</taxon>
        <taxon>Gammaproteobacteria</taxon>
        <taxon>Nevskiales</taxon>
        <taxon>Nevskiaceae</taxon>
        <taxon>Solimonas</taxon>
    </lineage>
</organism>
<evidence type="ECO:0000256" key="3">
    <source>
        <dbReference type="RuleBase" id="RU000363"/>
    </source>
</evidence>
<evidence type="ECO:0000313" key="5">
    <source>
        <dbReference type="Proteomes" id="UP000199233"/>
    </source>
</evidence>
<dbReference type="SUPFAM" id="SSF51735">
    <property type="entry name" value="NAD(P)-binding Rossmann-fold domains"/>
    <property type="match status" value="1"/>
</dbReference>
<dbReference type="STRING" id="489703.SAMN04488038_1164"/>
<keyword evidence="2" id="KW-0560">Oxidoreductase</keyword>
<dbReference type="PANTHER" id="PTHR44169:SF6">
    <property type="entry name" value="NADPH-DEPENDENT 1-ACYLDIHYDROXYACETONE PHOSPHATE REDUCTASE"/>
    <property type="match status" value="1"/>
</dbReference>
<dbReference type="Pfam" id="PF00106">
    <property type="entry name" value="adh_short"/>
    <property type="match status" value="1"/>
</dbReference>
<reference evidence="4 5" key="1">
    <citation type="submission" date="2016-10" db="EMBL/GenBank/DDBJ databases">
        <authorList>
            <person name="de Groot N.N."/>
        </authorList>
    </citation>
    <scope>NUCLEOTIDE SEQUENCE [LARGE SCALE GENOMIC DNA]</scope>
    <source>
        <strain evidence="4 5">DSM 25927</strain>
    </source>
</reference>
<protein>
    <submittedName>
        <fullName evidence="4">Short-chain dehydrogenase</fullName>
    </submittedName>
</protein>
<dbReference type="PANTHER" id="PTHR44169">
    <property type="entry name" value="NADPH-DEPENDENT 1-ACYLDIHYDROXYACETONE PHOSPHATE REDUCTASE"/>
    <property type="match status" value="1"/>
</dbReference>